<organism evidence="1 2">
    <name type="scientific">Nocardia colli</name>
    <dbReference type="NCBI Taxonomy" id="2545717"/>
    <lineage>
        <taxon>Bacteria</taxon>
        <taxon>Bacillati</taxon>
        <taxon>Actinomycetota</taxon>
        <taxon>Actinomycetes</taxon>
        <taxon>Mycobacteriales</taxon>
        <taxon>Nocardiaceae</taxon>
        <taxon>Nocardia</taxon>
    </lineage>
</organism>
<dbReference type="EMBL" id="VXLC01000015">
    <property type="protein sequence ID" value="KAA8885520.1"/>
    <property type="molecule type" value="Genomic_DNA"/>
</dbReference>
<accession>A0A5N0E9V4</accession>
<keyword evidence="2" id="KW-1185">Reference proteome</keyword>
<name>A0A5N0E9V4_9NOCA</name>
<dbReference type="Proteomes" id="UP000323876">
    <property type="component" value="Unassembled WGS sequence"/>
</dbReference>
<evidence type="ECO:0000313" key="1">
    <source>
        <dbReference type="EMBL" id="KAA8885520.1"/>
    </source>
</evidence>
<sequence length="434" mass="46056">MTYRLGDIDCVSARGHSALGGTLAIQAVWHYDRPVDKAALADFHAALRHGRLGRVVAAAMIPAAGDRWSARAEFDPLEVSEPPIPRGELESWIAAQGRAELHTFGGPAWRLSTTACDNGDSAVSLLASHTIADGRAFCDAIAEAVADKRFEPKYPTDEFGRMRLLYGDIRDAARRGGALVKAIGLAAQLAAGRLGEPDADTGNDQDFRLPTVDATIPAPLWHAAAQTRGGSATTLAVAVTAAIATEIGRTDEAGRARMMMPVSTRTEADRRANALASIDFEVDLRNGPLTDLAPLRAVMKEKLSAAVTGERPVAPLIPIAVALPRKSFGKLVRKVAADATVSVCSNLGELDPEMLCVDGRPASKIRLGLVNQSLDSLTVLAARGGNLYVSLFESDGQITLRCNGFHSPKLVDVEQLTAVVQRVLAAYELSATIE</sequence>
<comment type="caution">
    <text evidence="1">The sequence shown here is derived from an EMBL/GenBank/DDBJ whole genome shotgun (WGS) entry which is preliminary data.</text>
</comment>
<protein>
    <recommendedName>
        <fullName evidence="3">Diacylglycerol O-acyltransferase</fullName>
    </recommendedName>
</protein>
<proteinExistence type="predicted"/>
<evidence type="ECO:0000313" key="2">
    <source>
        <dbReference type="Proteomes" id="UP000323876"/>
    </source>
</evidence>
<gene>
    <name evidence="1" type="ORF">F3087_28205</name>
</gene>
<dbReference type="OrthoDB" id="4365416at2"/>
<dbReference type="AlphaFoldDB" id="A0A5N0E9V4"/>
<evidence type="ECO:0008006" key="3">
    <source>
        <dbReference type="Google" id="ProtNLM"/>
    </source>
</evidence>
<reference evidence="1 2" key="1">
    <citation type="submission" date="2019-09" db="EMBL/GenBank/DDBJ databases">
        <authorList>
            <person name="Wang X."/>
        </authorList>
    </citation>
    <scope>NUCLEOTIDE SEQUENCE [LARGE SCALE GENOMIC DNA]</scope>
    <source>
        <strain evidence="1 2">CICC 11023</strain>
    </source>
</reference>
<dbReference type="RefSeq" id="WP_150405078.1">
    <property type="nucleotide sequence ID" value="NZ_VXLC01000015.1"/>
</dbReference>